<dbReference type="STRING" id="1109443.G4TB39"/>
<dbReference type="GO" id="GO:0018738">
    <property type="term" value="F:S-formylglutathione hydrolase activity"/>
    <property type="evidence" value="ECO:0007669"/>
    <property type="project" value="UniProtKB-EC"/>
</dbReference>
<dbReference type="NCBIfam" id="TIGR02821">
    <property type="entry name" value="fghA_ester_D"/>
    <property type="match status" value="1"/>
</dbReference>
<keyword evidence="4 7" id="KW-0719">Serine esterase</keyword>
<organism evidence="8 9">
    <name type="scientific">Serendipita indica (strain DSM 11827)</name>
    <name type="common">Root endophyte fungus</name>
    <name type="synonym">Piriformospora indica</name>
    <dbReference type="NCBI Taxonomy" id="1109443"/>
    <lineage>
        <taxon>Eukaryota</taxon>
        <taxon>Fungi</taxon>
        <taxon>Dikarya</taxon>
        <taxon>Basidiomycota</taxon>
        <taxon>Agaricomycotina</taxon>
        <taxon>Agaricomycetes</taxon>
        <taxon>Sebacinales</taxon>
        <taxon>Serendipitaceae</taxon>
        <taxon>Serendipita</taxon>
    </lineage>
</organism>
<evidence type="ECO:0000256" key="7">
    <source>
        <dbReference type="RuleBase" id="RU363068"/>
    </source>
</evidence>
<dbReference type="HOGENOM" id="CLU_056472_0_1_1"/>
<comment type="caution">
    <text evidence="8">The sequence shown here is derived from an EMBL/GenBank/DDBJ whole genome shotgun (WGS) entry which is preliminary data.</text>
</comment>
<dbReference type="GO" id="GO:0005829">
    <property type="term" value="C:cytosol"/>
    <property type="evidence" value="ECO:0007669"/>
    <property type="project" value="TreeGrafter"/>
</dbReference>
<dbReference type="EC" id="3.1.2.12" evidence="2 7"/>
<evidence type="ECO:0000256" key="3">
    <source>
        <dbReference type="ARBA" id="ARBA00016774"/>
    </source>
</evidence>
<dbReference type="OrthoDB" id="420518at2759"/>
<reference evidence="8 9" key="1">
    <citation type="journal article" date="2011" name="PLoS Pathog.">
        <title>Endophytic Life Strategies Decoded by Genome and Transcriptome Analyses of the Mutualistic Root Symbiont Piriformospora indica.</title>
        <authorList>
            <person name="Zuccaro A."/>
            <person name="Lahrmann U."/>
            <person name="Guldener U."/>
            <person name="Langen G."/>
            <person name="Pfiffi S."/>
            <person name="Biedenkopf D."/>
            <person name="Wong P."/>
            <person name="Samans B."/>
            <person name="Grimm C."/>
            <person name="Basiewicz M."/>
            <person name="Murat C."/>
            <person name="Martin F."/>
            <person name="Kogel K.H."/>
        </authorList>
    </citation>
    <scope>NUCLEOTIDE SEQUENCE [LARGE SCALE GENOMIC DNA]</scope>
    <source>
        <strain evidence="8 9">DSM 11827</strain>
    </source>
</reference>
<comment type="similarity">
    <text evidence="1 7">Belongs to the esterase D family.</text>
</comment>
<feature type="active site" description="Charge relay system" evidence="6">
    <location>
        <position position="226"/>
    </location>
</feature>
<dbReference type="GO" id="GO:0046294">
    <property type="term" value="P:formaldehyde catabolic process"/>
    <property type="evidence" value="ECO:0007669"/>
    <property type="project" value="InterPro"/>
</dbReference>
<accession>G4TB39</accession>
<dbReference type="eggNOG" id="KOG3101">
    <property type="taxonomic scope" value="Eukaryota"/>
</dbReference>
<dbReference type="FunFam" id="3.40.50.1820:FF:000002">
    <property type="entry name" value="S-formylglutathione hydrolase"/>
    <property type="match status" value="1"/>
</dbReference>
<dbReference type="InterPro" id="IPR000801">
    <property type="entry name" value="Esterase-like"/>
</dbReference>
<dbReference type="AlphaFoldDB" id="G4TB39"/>
<evidence type="ECO:0000256" key="1">
    <source>
        <dbReference type="ARBA" id="ARBA00005622"/>
    </source>
</evidence>
<dbReference type="EMBL" id="CAFZ01000035">
    <property type="protein sequence ID" value="CCA68532.1"/>
    <property type="molecule type" value="Genomic_DNA"/>
</dbReference>
<dbReference type="SUPFAM" id="SSF53474">
    <property type="entry name" value="alpha/beta-Hydrolases"/>
    <property type="match status" value="1"/>
</dbReference>
<keyword evidence="7" id="KW-0963">Cytoplasm</keyword>
<dbReference type="Gene3D" id="3.40.50.1820">
    <property type="entry name" value="alpha/beta hydrolase"/>
    <property type="match status" value="1"/>
</dbReference>
<name>G4TB39_SERID</name>
<comment type="catalytic activity">
    <reaction evidence="7">
        <text>S-formylglutathione + H2O = formate + glutathione + H(+)</text>
        <dbReference type="Rhea" id="RHEA:14961"/>
        <dbReference type="ChEBI" id="CHEBI:15377"/>
        <dbReference type="ChEBI" id="CHEBI:15378"/>
        <dbReference type="ChEBI" id="CHEBI:15740"/>
        <dbReference type="ChEBI" id="CHEBI:57688"/>
        <dbReference type="ChEBI" id="CHEBI:57925"/>
        <dbReference type="EC" id="3.1.2.12"/>
    </reaction>
</comment>
<protein>
    <recommendedName>
        <fullName evidence="3 7">S-formylglutathione hydrolase</fullName>
        <ecNumber evidence="2 7">3.1.2.12</ecNumber>
    </recommendedName>
</protein>
<evidence type="ECO:0000256" key="6">
    <source>
        <dbReference type="PIRSR" id="PIRSR614186-1"/>
    </source>
</evidence>
<gene>
    <name evidence="8" type="ORF">PIIN_02396</name>
</gene>
<dbReference type="InterPro" id="IPR014186">
    <property type="entry name" value="S-formylglutathione_hydrol"/>
</dbReference>
<evidence type="ECO:0000313" key="9">
    <source>
        <dbReference type="Proteomes" id="UP000007148"/>
    </source>
</evidence>
<evidence type="ECO:0000256" key="2">
    <source>
        <dbReference type="ARBA" id="ARBA00012479"/>
    </source>
</evidence>
<comment type="function">
    <text evidence="7">Serine hydrolase involved in the detoxification of formaldehyde.</text>
</comment>
<sequence>MTEVSSNKAFGGYITKYKATSESLGGLTTQFNVFVPAHTEGQKFPVLYYLAGLTCNEDTGPWKGNFLSIAAAEGIAMIFPDTSPRGAEIVGEEDSWDIGTGAGFYLDATADKWAKHYRMFSFVTKELPKLVNDLQLPLDMNRQSIMGHSMGGHGALTLFLATLQYRSASAFAPVCNPTKSPWGIKAFSNYLKGGVEEGEKYDASRLLEKAKGRSNVALLIDYGAQDQFLKDGQLLPEALSQAAQNAGFNENQVNIRKQEGYDHSYYFISTFASDHIKYHASHLRA</sequence>
<comment type="subcellular location">
    <subcellularLocation>
        <location evidence="7">Cytoplasm</location>
    </subcellularLocation>
</comment>
<keyword evidence="9" id="KW-1185">Reference proteome</keyword>
<dbReference type="Proteomes" id="UP000007148">
    <property type="component" value="Unassembled WGS sequence"/>
</dbReference>
<dbReference type="InParanoid" id="G4TB39"/>
<proteinExistence type="inferred from homology"/>
<dbReference type="PANTHER" id="PTHR10061">
    <property type="entry name" value="S-FORMYLGLUTATHIONE HYDROLASE"/>
    <property type="match status" value="1"/>
</dbReference>
<evidence type="ECO:0000256" key="4">
    <source>
        <dbReference type="ARBA" id="ARBA00022487"/>
    </source>
</evidence>
<dbReference type="OMA" id="PSDCPWG"/>
<evidence type="ECO:0000313" key="8">
    <source>
        <dbReference type="EMBL" id="CCA68532.1"/>
    </source>
</evidence>
<dbReference type="GO" id="GO:0052689">
    <property type="term" value="F:carboxylic ester hydrolase activity"/>
    <property type="evidence" value="ECO:0007669"/>
    <property type="project" value="UniProtKB-KW"/>
</dbReference>
<feature type="active site" description="Charge relay system" evidence="6">
    <location>
        <position position="263"/>
    </location>
</feature>
<dbReference type="Pfam" id="PF00756">
    <property type="entry name" value="Esterase"/>
    <property type="match status" value="1"/>
</dbReference>
<dbReference type="PANTHER" id="PTHR10061:SF0">
    <property type="entry name" value="S-FORMYLGLUTATHIONE HYDROLASE"/>
    <property type="match status" value="1"/>
</dbReference>
<feature type="active site" description="Charge relay system" evidence="6">
    <location>
        <position position="149"/>
    </location>
</feature>
<keyword evidence="5 7" id="KW-0378">Hydrolase</keyword>
<evidence type="ECO:0000256" key="5">
    <source>
        <dbReference type="ARBA" id="ARBA00022801"/>
    </source>
</evidence>
<dbReference type="InterPro" id="IPR029058">
    <property type="entry name" value="AB_hydrolase_fold"/>
</dbReference>